<evidence type="ECO:0000313" key="5">
    <source>
        <dbReference type="Proteomes" id="UP000645555"/>
    </source>
</evidence>
<feature type="compositionally biased region" description="Basic and acidic residues" evidence="1">
    <location>
        <begin position="231"/>
        <end position="255"/>
    </location>
</feature>
<feature type="compositionally biased region" description="Acidic residues" evidence="1">
    <location>
        <begin position="134"/>
        <end position="144"/>
    </location>
</feature>
<dbReference type="AlphaFoldDB" id="A0A918NRQ5"/>
<feature type="transmembrane region" description="Helical" evidence="2">
    <location>
        <begin position="294"/>
        <end position="315"/>
    </location>
</feature>
<organism evidence="4 5">
    <name type="scientific">Streptomyces fructofermentans</name>
    <dbReference type="NCBI Taxonomy" id="152141"/>
    <lineage>
        <taxon>Bacteria</taxon>
        <taxon>Bacillati</taxon>
        <taxon>Actinomycetota</taxon>
        <taxon>Actinomycetes</taxon>
        <taxon>Kitasatosporales</taxon>
        <taxon>Streptomycetaceae</taxon>
        <taxon>Streptomyces</taxon>
    </lineage>
</organism>
<reference evidence="4" key="1">
    <citation type="journal article" date="2014" name="Int. J. Syst. Evol. Microbiol.">
        <title>Complete genome sequence of Corynebacterium casei LMG S-19264T (=DSM 44701T), isolated from a smear-ripened cheese.</title>
        <authorList>
            <consortium name="US DOE Joint Genome Institute (JGI-PGF)"/>
            <person name="Walter F."/>
            <person name="Albersmeier A."/>
            <person name="Kalinowski J."/>
            <person name="Ruckert C."/>
        </authorList>
    </citation>
    <scope>NUCLEOTIDE SEQUENCE</scope>
    <source>
        <strain evidence="4">JCM 4956</strain>
    </source>
</reference>
<keyword evidence="5" id="KW-1185">Reference proteome</keyword>
<evidence type="ECO:0000256" key="1">
    <source>
        <dbReference type="SAM" id="MobiDB-lite"/>
    </source>
</evidence>
<comment type="caution">
    <text evidence="4">The sequence shown here is derived from an EMBL/GenBank/DDBJ whole genome shotgun (WGS) entry which is preliminary data.</text>
</comment>
<feature type="signal peptide" evidence="3">
    <location>
        <begin position="1"/>
        <end position="24"/>
    </location>
</feature>
<feature type="chain" id="PRO_5037688636" description="Gram-positive cocci surface proteins LPxTG domain-containing protein" evidence="3">
    <location>
        <begin position="25"/>
        <end position="319"/>
    </location>
</feature>
<keyword evidence="3" id="KW-0732">Signal</keyword>
<evidence type="ECO:0000256" key="3">
    <source>
        <dbReference type="SAM" id="SignalP"/>
    </source>
</evidence>
<keyword evidence="2" id="KW-0812">Transmembrane</keyword>
<name>A0A918NRQ5_9ACTN</name>
<protein>
    <recommendedName>
        <fullName evidence="6">Gram-positive cocci surface proteins LPxTG domain-containing protein</fullName>
    </recommendedName>
</protein>
<dbReference type="EMBL" id="BMWD01000031">
    <property type="protein sequence ID" value="GGX89520.1"/>
    <property type="molecule type" value="Genomic_DNA"/>
</dbReference>
<gene>
    <name evidence="4" type="ORF">GCM10010515_65930</name>
</gene>
<evidence type="ECO:0008006" key="6">
    <source>
        <dbReference type="Google" id="ProtNLM"/>
    </source>
</evidence>
<proteinExistence type="predicted"/>
<feature type="region of interest" description="Disordered" evidence="1">
    <location>
        <begin position="203"/>
        <end position="291"/>
    </location>
</feature>
<feature type="compositionally biased region" description="Acidic residues" evidence="1">
    <location>
        <begin position="216"/>
        <end position="230"/>
    </location>
</feature>
<feature type="compositionally biased region" description="Basic and acidic residues" evidence="1">
    <location>
        <begin position="203"/>
        <end position="215"/>
    </location>
</feature>
<reference evidence="4" key="2">
    <citation type="submission" date="2020-09" db="EMBL/GenBank/DDBJ databases">
        <authorList>
            <person name="Sun Q."/>
            <person name="Ohkuma M."/>
        </authorList>
    </citation>
    <scope>NUCLEOTIDE SEQUENCE</scope>
    <source>
        <strain evidence="4">JCM 4956</strain>
    </source>
</reference>
<accession>A0A918NRQ5</accession>
<keyword evidence="2" id="KW-1133">Transmembrane helix</keyword>
<keyword evidence="2" id="KW-0472">Membrane</keyword>
<dbReference type="Proteomes" id="UP000645555">
    <property type="component" value="Unassembled WGS sequence"/>
</dbReference>
<evidence type="ECO:0000256" key="2">
    <source>
        <dbReference type="SAM" id="Phobius"/>
    </source>
</evidence>
<evidence type="ECO:0000313" key="4">
    <source>
        <dbReference type="EMBL" id="GGX89520.1"/>
    </source>
</evidence>
<sequence>MSLAVTAAAALTPVLATAPAQALAAPAPDQRPGRPTCADPGNRKFPVRTRIHGGPASYEAGGGFRTWYLDLTNTTDSTCRSVYPVVVLVDDERALKPEQPRLEFYVGDRPRPVVFERTDQDENVGVLGASAEGGDGDDDAEDEFPGFSVGPGETLTVRLRMSVTSDAVANDVVAKAAVVQRNEDDGEWIGQSGDYRFRIVQDDTHDGHDTSRGSDQDEDREEAGEEAEDGGDGRETQDPGGRKEPREPREPREPGESPAGATGGRDGQDPSATAPGGLPLAEQLAGTGSRMPSALAATAGALLLLGAGAAVLRLVRRRR</sequence>
<feature type="region of interest" description="Disordered" evidence="1">
    <location>
        <begin position="23"/>
        <end position="46"/>
    </location>
</feature>
<feature type="region of interest" description="Disordered" evidence="1">
    <location>
        <begin position="130"/>
        <end position="152"/>
    </location>
</feature>